<dbReference type="EMBL" id="QJKJ01000817">
    <property type="protein sequence ID" value="RDY10579.1"/>
    <property type="molecule type" value="Genomic_DNA"/>
</dbReference>
<name>A0A371I6E4_MUCPR</name>
<reference evidence="2" key="1">
    <citation type="submission" date="2018-05" db="EMBL/GenBank/DDBJ databases">
        <title>Draft genome of Mucuna pruriens seed.</title>
        <authorList>
            <person name="Nnadi N.E."/>
            <person name="Vos R."/>
            <person name="Hasami M.H."/>
            <person name="Devisetty U.K."/>
            <person name="Aguiy J.C."/>
        </authorList>
    </citation>
    <scope>NUCLEOTIDE SEQUENCE [LARGE SCALE GENOMIC DNA]</scope>
    <source>
        <strain evidence="2">JCA_2017</strain>
    </source>
</reference>
<evidence type="ECO:0000259" key="1">
    <source>
        <dbReference type="Pfam" id="PF07727"/>
    </source>
</evidence>
<evidence type="ECO:0000313" key="3">
    <source>
        <dbReference type="Proteomes" id="UP000257109"/>
    </source>
</evidence>
<accession>A0A371I6E4</accession>
<organism evidence="2 3">
    <name type="scientific">Mucuna pruriens</name>
    <name type="common">Velvet bean</name>
    <name type="synonym">Dolichos pruriens</name>
    <dbReference type="NCBI Taxonomy" id="157652"/>
    <lineage>
        <taxon>Eukaryota</taxon>
        <taxon>Viridiplantae</taxon>
        <taxon>Streptophyta</taxon>
        <taxon>Embryophyta</taxon>
        <taxon>Tracheophyta</taxon>
        <taxon>Spermatophyta</taxon>
        <taxon>Magnoliopsida</taxon>
        <taxon>eudicotyledons</taxon>
        <taxon>Gunneridae</taxon>
        <taxon>Pentapetalae</taxon>
        <taxon>rosids</taxon>
        <taxon>fabids</taxon>
        <taxon>Fabales</taxon>
        <taxon>Fabaceae</taxon>
        <taxon>Papilionoideae</taxon>
        <taxon>50 kb inversion clade</taxon>
        <taxon>NPAAA clade</taxon>
        <taxon>indigoferoid/millettioid clade</taxon>
        <taxon>Phaseoleae</taxon>
        <taxon>Mucuna</taxon>
    </lineage>
</organism>
<dbReference type="AlphaFoldDB" id="A0A371I6E4"/>
<sequence length="257" mass="30241">MIIWYNNMSCKRIDCESIFKTKSDSHGNLKPYKARLVGKSFTQKDDIDYKETFSPVSRKDSFRIIMTLVSHYDLELHQMDVKIVFLNGDLEENIYMEQPIGILVEGKEYMVCKLKNSIYFNDTIVSFGFKENTIDRCIYLKKHMLTYRKSDYLNMIGYSDLNFAGCGETRKSTLGYLEEQYNGRMQNNKLLLANWLRNFISELGIVYSSVKLLKMYYDNFATVFFSKNDKYSKGAKHMELKYFAMKEVMSHEPSGRM</sequence>
<feature type="domain" description="Reverse transcriptase Ty1/copia-type" evidence="1">
    <location>
        <begin position="10"/>
        <end position="119"/>
    </location>
</feature>
<gene>
    <name evidence="2" type="ORF">CR513_04864</name>
</gene>
<feature type="non-terminal residue" evidence="2">
    <location>
        <position position="1"/>
    </location>
</feature>
<comment type="caution">
    <text evidence="2">The sequence shown here is derived from an EMBL/GenBank/DDBJ whole genome shotgun (WGS) entry which is preliminary data.</text>
</comment>
<proteinExistence type="predicted"/>
<dbReference type="InterPro" id="IPR013103">
    <property type="entry name" value="RVT_2"/>
</dbReference>
<dbReference type="Proteomes" id="UP000257109">
    <property type="component" value="Unassembled WGS sequence"/>
</dbReference>
<dbReference type="Pfam" id="PF07727">
    <property type="entry name" value="RVT_2"/>
    <property type="match status" value="1"/>
</dbReference>
<dbReference type="OrthoDB" id="1084353at2759"/>
<protein>
    <recommendedName>
        <fullName evidence="1">Reverse transcriptase Ty1/copia-type domain-containing protein</fullName>
    </recommendedName>
</protein>
<keyword evidence="3" id="KW-1185">Reference proteome</keyword>
<dbReference type="STRING" id="157652.A0A371I6E4"/>
<evidence type="ECO:0000313" key="2">
    <source>
        <dbReference type="EMBL" id="RDY10579.1"/>
    </source>
</evidence>